<dbReference type="PANTHER" id="PTHR24171:SF10">
    <property type="entry name" value="ANKYRIN REPEAT DOMAIN-CONTAINING PROTEIN 29-LIKE"/>
    <property type="match status" value="1"/>
</dbReference>
<organism evidence="4 5">
    <name type="scientific">Symbiodinium necroappetens</name>
    <dbReference type="NCBI Taxonomy" id="1628268"/>
    <lineage>
        <taxon>Eukaryota</taxon>
        <taxon>Sar</taxon>
        <taxon>Alveolata</taxon>
        <taxon>Dinophyceae</taxon>
        <taxon>Suessiales</taxon>
        <taxon>Symbiodiniaceae</taxon>
        <taxon>Symbiodinium</taxon>
    </lineage>
</organism>
<dbReference type="PANTHER" id="PTHR24171">
    <property type="entry name" value="ANKYRIN REPEAT DOMAIN-CONTAINING PROTEIN 39-RELATED"/>
    <property type="match status" value="1"/>
</dbReference>
<feature type="repeat" description="ANK" evidence="3">
    <location>
        <begin position="8"/>
        <end position="40"/>
    </location>
</feature>
<dbReference type="SUPFAM" id="SSF48403">
    <property type="entry name" value="Ankyrin repeat"/>
    <property type="match status" value="1"/>
</dbReference>
<dbReference type="PROSITE" id="PS50297">
    <property type="entry name" value="ANK_REP_REGION"/>
    <property type="match status" value="1"/>
</dbReference>
<evidence type="ECO:0000313" key="4">
    <source>
        <dbReference type="EMBL" id="CAE7939951.1"/>
    </source>
</evidence>
<evidence type="ECO:0000256" key="3">
    <source>
        <dbReference type="PROSITE-ProRule" id="PRU00023"/>
    </source>
</evidence>
<gene>
    <name evidence="4" type="primary">ANKRD50</name>
    <name evidence="4" type="ORF">SNEC2469_LOCUS33702</name>
</gene>
<evidence type="ECO:0000256" key="1">
    <source>
        <dbReference type="ARBA" id="ARBA00022737"/>
    </source>
</evidence>
<dbReference type="Gene3D" id="1.25.40.20">
    <property type="entry name" value="Ankyrin repeat-containing domain"/>
    <property type="match status" value="1"/>
</dbReference>
<reference evidence="4" key="1">
    <citation type="submission" date="2021-02" db="EMBL/GenBank/DDBJ databases">
        <authorList>
            <person name="Dougan E. K."/>
            <person name="Rhodes N."/>
            <person name="Thang M."/>
            <person name="Chan C."/>
        </authorList>
    </citation>
    <scope>NUCLEOTIDE SEQUENCE</scope>
</reference>
<comment type="caution">
    <text evidence="4">The sequence shown here is derived from an EMBL/GenBank/DDBJ whole genome shotgun (WGS) entry which is preliminary data.</text>
</comment>
<dbReference type="OrthoDB" id="552049at2759"/>
<proteinExistence type="predicted"/>
<dbReference type="EMBL" id="CAJNJA010090030">
    <property type="protein sequence ID" value="CAE7939951.1"/>
    <property type="molecule type" value="Genomic_DNA"/>
</dbReference>
<evidence type="ECO:0000256" key="2">
    <source>
        <dbReference type="ARBA" id="ARBA00023043"/>
    </source>
</evidence>
<dbReference type="Proteomes" id="UP000601435">
    <property type="component" value="Unassembled WGS sequence"/>
</dbReference>
<dbReference type="InterPro" id="IPR002110">
    <property type="entry name" value="Ankyrin_rpt"/>
</dbReference>
<dbReference type="InterPro" id="IPR036770">
    <property type="entry name" value="Ankyrin_rpt-contain_sf"/>
</dbReference>
<protein>
    <submittedName>
        <fullName evidence="4">ANKRD50 protein</fullName>
    </submittedName>
</protein>
<dbReference type="AlphaFoldDB" id="A0A813C634"/>
<keyword evidence="1" id="KW-0677">Repeat</keyword>
<name>A0A813C634_9DINO</name>
<keyword evidence="5" id="KW-1185">Reference proteome</keyword>
<keyword evidence="2 3" id="KW-0040">ANK repeat</keyword>
<feature type="non-terminal residue" evidence="4">
    <location>
        <position position="1"/>
    </location>
</feature>
<evidence type="ECO:0000313" key="5">
    <source>
        <dbReference type="Proteomes" id="UP000601435"/>
    </source>
</evidence>
<accession>A0A813C634</accession>
<sequence length="71" mass="7862">GLRERDACSWTPLHAASAEGQKPVVEWLLEQGADLRAVDEDGRTAREWAELRQQGATESVLRRAETALTTT</sequence>
<dbReference type="Pfam" id="PF00023">
    <property type="entry name" value="Ank"/>
    <property type="match status" value="1"/>
</dbReference>
<dbReference type="PROSITE" id="PS50088">
    <property type="entry name" value="ANK_REPEAT"/>
    <property type="match status" value="1"/>
</dbReference>